<feature type="region of interest" description="Disordered" evidence="2">
    <location>
        <begin position="197"/>
        <end position="219"/>
    </location>
</feature>
<dbReference type="OrthoDB" id="10258312at2759"/>
<evidence type="ECO:0000256" key="2">
    <source>
        <dbReference type="SAM" id="MobiDB-lite"/>
    </source>
</evidence>
<dbReference type="Proteomes" id="UP000054558">
    <property type="component" value="Unassembled WGS sequence"/>
</dbReference>
<protein>
    <submittedName>
        <fullName evidence="3">Uncharacterized protein</fullName>
    </submittedName>
</protein>
<feature type="compositionally biased region" description="Polar residues" evidence="2">
    <location>
        <begin position="205"/>
        <end position="218"/>
    </location>
</feature>
<dbReference type="PANTHER" id="PTHR31935">
    <property type="entry name" value="COILED-COIL DOMAIN-CONTAINING PROTEIN 13"/>
    <property type="match status" value="1"/>
</dbReference>
<proteinExistence type="predicted"/>
<dbReference type="EMBL" id="DF237078">
    <property type="protein sequence ID" value="GAQ82926.1"/>
    <property type="molecule type" value="Genomic_DNA"/>
</dbReference>
<feature type="coiled-coil region" evidence="1">
    <location>
        <begin position="331"/>
        <end position="393"/>
    </location>
</feature>
<keyword evidence="1" id="KW-0175">Coiled coil</keyword>
<evidence type="ECO:0000313" key="4">
    <source>
        <dbReference type="Proteomes" id="UP000054558"/>
    </source>
</evidence>
<dbReference type="AlphaFoldDB" id="A0A1Y1I2F9"/>
<feature type="coiled-coil region" evidence="1">
    <location>
        <begin position="6"/>
        <end position="40"/>
    </location>
</feature>
<organism evidence="3 4">
    <name type="scientific">Klebsormidium nitens</name>
    <name type="common">Green alga</name>
    <name type="synonym">Ulothrix nitens</name>
    <dbReference type="NCBI Taxonomy" id="105231"/>
    <lineage>
        <taxon>Eukaryota</taxon>
        <taxon>Viridiplantae</taxon>
        <taxon>Streptophyta</taxon>
        <taxon>Klebsormidiophyceae</taxon>
        <taxon>Klebsormidiales</taxon>
        <taxon>Klebsormidiaceae</taxon>
        <taxon>Klebsormidium</taxon>
    </lineage>
</organism>
<gene>
    <name evidence="3" type="ORF">KFL_001290170</name>
</gene>
<name>A0A1Y1I2F9_KLENI</name>
<reference evidence="3 4" key="1">
    <citation type="journal article" date="2014" name="Nat. Commun.">
        <title>Klebsormidium flaccidum genome reveals primary factors for plant terrestrial adaptation.</title>
        <authorList>
            <person name="Hori K."/>
            <person name="Maruyama F."/>
            <person name="Fujisawa T."/>
            <person name="Togashi T."/>
            <person name="Yamamoto N."/>
            <person name="Seo M."/>
            <person name="Sato S."/>
            <person name="Yamada T."/>
            <person name="Mori H."/>
            <person name="Tajima N."/>
            <person name="Moriyama T."/>
            <person name="Ikeuchi M."/>
            <person name="Watanabe M."/>
            <person name="Wada H."/>
            <person name="Kobayashi K."/>
            <person name="Saito M."/>
            <person name="Masuda T."/>
            <person name="Sasaki-Sekimoto Y."/>
            <person name="Mashiguchi K."/>
            <person name="Awai K."/>
            <person name="Shimojima M."/>
            <person name="Masuda S."/>
            <person name="Iwai M."/>
            <person name="Nobusawa T."/>
            <person name="Narise T."/>
            <person name="Kondo S."/>
            <person name="Saito H."/>
            <person name="Sato R."/>
            <person name="Murakawa M."/>
            <person name="Ihara Y."/>
            <person name="Oshima-Yamada Y."/>
            <person name="Ohtaka K."/>
            <person name="Satoh M."/>
            <person name="Sonobe K."/>
            <person name="Ishii M."/>
            <person name="Ohtani R."/>
            <person name="Kanamori-Sato M."/>
            <person name="Honoki R."/>
            <person name="Miyazaki D."/>
            <person name="Mochizuki H."/>
            <person name="Umetsu J."/>
            <person name="Higashi K."/>
            <person name="Shibata D."/>
            <person name="Kamiya Y."/>
            <person name="Sato N."/>
            <person name="Nakamura Y."/>
            <person name="Tabata S."/>
            <person name="Ida S."/>
            <person name="Kurokawa K."/>
            <person name="Ohta H."/>
        </authorList>
    </citation>
    <scope>NUCLEOTIDE SEQUENCE [LARGE SCALE GENOMIC DNA]</scope>
    <source>
        <strain evidence="3 4">NIES-2285</strain>
    </source>
</reference>
<evidence type="ECO:0000256" key="1">
    <source>
        <dbReference type="SAM" id="Coils"/>
    </source>
</evidence>
<accession>A0A1Y1I2F9</accession>
<dbReference type="OMA" id="NEKQQYE"/>
<keyword evidence="4" id="KW-1185">Reference proteome</keyword>
<dbReference type="STRING" id="105231.A0A1Y1I2F9"/>
<sequence length="436" mass="48868">MPAFQVEEGSQELEALREHCAQLERQLDERDKELSSLRILAAAVADGDEHDVHGAKVVELSRKNRALNLAYEKEKTRANKFKSQVEVLQQQLAAEKDSTSKSQRRGSISGEQAEVLARGVAEWKEKAGQAHQRLAEAQAMISATRGECARLQRALQKEVGEDVPLARVLEEGGDWKGRAQQISLLKDKVRELRSKLAQQPGADSDSVTGTSGRPSSLFEQHRETLEALEEKRRRESEHVGAELAQAREELSRLKLKHDAAVSRRSTLEGEVRGLKDKLAVVLNKTANDDRLVSALRAENASLKKTARRSSLNVPSERTSTAGDEQRLAAQYSELKYKYSEQEKKLKAQEKAIEALQELASASKPDREETAQELRRVEVERDKLAKLVAVLRSQVQESEQHKDHVGRLLQLERIRAVELERRCEAGSKVPLSRRSSP</sequence>
<dbReference type="PANTHER" id="PTHR31935:SF1">
    <property type="entry name" value="COILED-COIL DOMAIN-CONTAINING PROTEIN 13"/>
    <property type="match status" value="1"/>
</dbReference>
<evidence type="ECO:0000313" key="3">
    <source>
        <dbReference type="EMBL" id="GAQ82926.1"/>
    </source>
</evidence>
<dbReference type="InterPro" id="IPR038929">
    <property type="entry name" value="CCDC13"/>
</dbReference>
<feature type="coiled-coil region" evidence="1">
    <location>
        <begin position="71"/>
        <end position="154"/>
    </location>
</feature>